<reference evidence="10" key="1">
    <citation type="journal article" date="2010" name="Genome Biol.">
        <title>Genome sequence of the necrotrophic plant pathogen Pythium ultimum reveals original pathogenicity mechanisms and effector repertoire.</title>
        <authorList>
            <person name="Levesque C.A."/>
            <person name="Brouwer H."/>
            <person name="Cano L."/>
            <person name="Hamilton J.P."/>
            <person name="Holt C."/>
            <person name="Huitema E."/>
            <person name="Raffaele S."/>
            <person name="Robideau G.P."/>
            <person name="Thines M."/>
            <person name="Win J."/>
            <person name="Zerillo M.M."/>
            <person name="Beakes G.W."/>
            <person name="Boore J.L."/>
            <person name="Busam D."/>
            <person name="Dumas B."/>
            <person name="Ferriera S."/>
            <person name="Fuerstenberg S.I."/>
            <person name="Gachon C.M."/>
            <person name="Gaulin E."/>
            <person name="Govers F."/>
            <person name="Grenville-Briggs L."/>
            <person name="Horner N."/>
            <person name="Hostetler J."/>
            <person name="Jiang R.H."/>
            <person name="Johnson J."/>
            <person name="Krajaejun T."/>
            <person name="Lin H."/>
            <person name="Meijer H.J."/>
            <person name="Moore B."/>
            <person name="Morris P."/>
            <person name="Phuntmart V."/>
            <person name="Puiu D."/>
            <person name="Shetty J."/>
            <person name="Stajich J.E."/>
            <person name="Tripathy S."/>
            <person name="Wawra S."/>
            <person name="van West P."/>
            <person name="Whitty B.R."/>
            <person name="Coutinho P.M."/>
            <person name="Henrissat B."/>
            <person name="Martin F."/>
            <person name="Thomas P.D."/>
            <person name="Tyler B.M."/>
            <person name="De Vries R.P."/>
            <person name="Kamoun S."/>
            <person name="Yandell M."/>
            <person name="Tisserat N."/>
            <person name="Buell C.R."/>
        </authorList>
    </citation>
    <scope>NUCLEOTIDE SEQUENCE</scope>
    <source>
        <strain evidence="10">DAOM:BR144</strain>
    </source>
</reference>
<dbReference type="GO" id="GO:0005634">
    <property type="term" value="C:nucleus"/>
    <property type="evidence" value="ECO:0007669"/>
    <property type="project" value="TreeGrafter"/>
</dbReference>
<dbReference type="GO" id="GO:0030983">
    <property type="term" value="F:mismatched DNA binding"/>
    <property type="evidence" value="ECO:0007669"/>
    <property type="project" value="InterPro"/>
</dbReference>
<dbReference type="Pfam" id="PF01624">
    <property type="entry name" value="MutS_I"/>
    <property type="match status" value="1"/>
</dbReference>
<keyword evidence="3 7" id="KW-0227">DNA damage</keyword>
<dbReference type="Gene3D" id="3.40.50.300">
    <property type="entry name" value="P-loop containing nucleotide triphosphate hydrolases"/>
    <property type="match status" value="1"/>
</dbReference>
<dbReference type="Pfam" id="PF05190">
    <property type="entry name" value="MutS_IV"/>
    <property type="match status" value="1"/>
</dbReference>
<reference evidence="9" key="3">
    <citation type="submission" date="2015-02" db="UniProtKB">
        <authorList>
            <consortium name="EnsemblProtists"/>
        </authorList>
    </citation>
    <scope>IDENTIFICATION</scope>
    <source>
        <strain evidence="9">DAOM BR144</strain>
    </source>
</reference>
<dbReference type="InterPro" id="IPR007860">
    <property type="entry name" value="DNA_mmatch_repair_MutS_con_dom"/>
</dbReference>
<organism evidence="9 10">
    <name type="scientific">Globisporangium ultimum (strain ATCC 200006 / CBS 805.95 / DAOM BR144)</name>
    <name type="common">Pythium ultimum</name>
    <dbReference type="NCBI Taxonomy" id="431595"/>
    <lineage>
        <taxon>Eukaryota</taxon>
        <taxon>Sar</taxon>
        <taxon>Stramenopiles</taxon>
        <taxon>Oomycota</taxon>
        <taxon>Peronosporomycetes</taxon>
        <taxon>Pythiales</taxon>
        <taxon>Pythiaceae</taxon>
        <taxon>Globisporangium</taxon>
    </lineage>
</organism>
<dbReference type="InterPro" id="IPR007861">
    <property type="entry name" value="DNA_mismatch_repair_MutS_clamp"/>
</dbReference>
<dbReference type="SUPFAM" id="SSF48334">
    <property type="entry name" value="DNA repair protein MutS, domain III"/>
    <property type="match status" value="1"/>
</dbReference>
<accession>K3W5J1</accession>
<evidence type="ECO:0000256" key="3">
    <source>
        <dbReference type="ARBA" id="ARBA00022763"/>
    </source>
</evidence>
<dbReference type="SUPFAM" id="SSF55271">
    <property type="entry name" value="DNA repair protein MutS, domain I"/>
    <property type="match status" value="1"/>
</dbReference>
<evidence type="ECO:0000256" key="5">
    <source>
        <dbReference type="ARBA" id="ARBA00023125"/>
    </source>
</evidence>
<evidence type="ECO:0000256" key="1">
    <source>
        <dbReference type="ARBA" id="ARBA00006271"/>
    </source>
</evidence>
<dbReference type="Proteomes" id="UP000019132">
    <property type="component" value="Unassembled WGS sequence"/>
</dbReference>
<dbReference type="STRING" id="431595.K3W5J1"/>
<dbReference type="PROSITE" id="PS00486">
    <property type="entry name" value="DNA_MISMATCH_REPAIR_2"/>
    <property type="match status" value="1"/>
</dbReference>
<evidence type="ECO:0000313" key="10">
    <source>
        <dbReference type="Proteomes" id="UP000019132"/>
    </source>
</evidence>
<dbReference type="InterPro" id="IPR027417">
    <property type="entry name" value="P-loop_NTPase"/>
</dbReference>
<sequence>MVQQYLDRKKEYSDCMLLFQVGDFYEFFGDDARRASHLLNLALTKKSKQANELEEMCGFPLTSLDSYVEKLSVISARKRGYKSLVDRQVVRIVTPGSLVEDTMLTPDENNYLASLYFDAKGHKWGLAWADVSTGEFVSTTSTSEKLASAILRCSPKEILLPADMVEGNESLLDETKELLNAVIPLGCMKTYRPSDSFSSTGTKTQSKWPNHDAELAALDSAEHAAASAILDYIDFTQTSVTSLVRAPLHVESSDHMIIDASAWKALEVSKSLSGSKGSSLLHAIDSTVTPGGSRLLASHLSSPLMNLEHLEKRLDAVTHFFTQESLLRQTRKQLAEVFDMERSLQRLSIGVATPKDLKNVATTIDEAKKLVTLLEQHDQAKQSRLGNVRGMPALLQECCERLFSSSASSSSQQREKIKSITAEIHAALMDDFTALNSKNEFVRTGYSEELDHWRSVLHHDPQSTQKQKLQEKYRQLLGSTRLRVVYQAEKGFFIDIPHEENSKLLKNEASRHILGDMTMIQSLKNSVRYRTDEIRDLNRELLEASQEVIRIENEIFESLRAQVLAVIDKLQAMAGAISHMDVVCSHAQVALDRNFTRPLLDASRELHIEDGRHAVVEAAHLRGRNSRNQSMRAFTPNSLHFAPSSPQSGSCWLLTGPNMGGKSTFLRQNAHLVILAQMGSYVPAKFARIGLVDKLFCRVGSADDLASDKSTFMVEMQETSTILTQATSRSLVLMDEVGRGTSVNDGIAIAGAVLEALCEKQVRTLFATHFTVLSELVADTCKREMQLHRMEVLERRPTTSSDTQLVFSHRVVQGLAQQSYGINTAALAGCPAPVVDRATELLDKISSRKEGNDPLPRIKINTHETPRLQDILSRLESVDGEPQQLSSEDTVTIANALRVLLHGAKSE</sequence>
<dbReference type="GO" id="GO:0006298">
    <property type="term" value="P:mismatch repair"/>
    <property type="evidence" value="ECO:0007669"/>
    <property type="project" value="InterPro"/>
</dbReference>
<evidence type="ECO:0000313" key="9">
    <source>
        <dbReference type="EnsemblProtists" id="PYU1_T000232"/>
    </source>
</evidence>
<dbReference type="AlphaFoldDB" id="K3W5J1"/>
<dbReference type="EnsemblProtists" id="PYU1_T000232">
    <property type="protein sequence ID" value="PYU1_T000232"/>
    <property type="gene ID" value="PYU1_G000232"/>
</dbReference>
<dbReference type="Pfam" id="PF05188">
    <property type="entry name" value="MutS_II"/>
    <property type="match status" value="1"/>
</dbReference>
<evidence type="ECO:0000256" key="4">
    <source>
        <dbReference type="ARBA" id="ARBA00022840"/>
    </source>
</evidence>
<keyword evidence="4" id="KW-0067">ATP-binding</keyword>
<dbReference type="InterPro" id="IPR036678">
    <property type="entry name" value="MutS_con_dom_sf"/>
</dbReference>
<feature type="domain" description="DNA mismatch repair proteins mutS family" evidence="8">
    <location>
        <begin position="730"/>
        <end position="746"/>
    </location>
</feature>
<dbReference type="InterPro" id="IPR016151">
    <property type="entry name" value="DNA_mismatch_repair_MutS_N"/>
</dbReference>
<dbReference type="InterPro" id="IPR007695">
    <property type="entry name" value="DNA_mismatch_repair_MutS-lik_N"/>
</dbReference>
<dbReference type="OMA" id="DTWIMRR"/>
<dbReference type="GO" id="GO:0005524">
    <property type="term" value="F:ATP binding"/>
    <property type="evidence" value="ECO:0007669"/>
    <property type="project" value="UniProtKB-KW"/>
</dbReference>
<dbReference type="HOGENOM" id="CLU_002472_3_1_1"/>
<dbReference type="InterPro" id="IPR017261">
    <property type="entry name" value="DNA_mismatch_repair_MutS/MSH"/>
</dbReference>
<dbReference type="Gene3D" id="1.10.1420.10">
    <property type="match status" value="2"/>
</dbReference>
<comment type="function">
    <text evidence="7">Component of the post-replicative DNA mismatch repair system (MMR).</text>
</comment>
<evidence type="ECO:0000259" key="8">
    <source>
        <dbReference type="PROSITE" id="PS00486"/>
    </source>
</evidence>
<dbReference type="FunFam" id="3.40.50.300:FF:000870">
    <property type="entry name" value="MutS protein homolog 4"/>
    <property type="match status" value="1"/>
</dbReference>
<dbReference type="PIRSF" id="PIRSF037677">
    <property type="entry name" value="DNA_mis_repair_Msh6"/>
    <property type="match status" value="1"/>
</dbReference>
<dbReference type="InterPro" id="IPR045076">
    <property type="entry name" value="MutS"/>
</dbReference>
<dbReference type="VEuPathDB" id="FungiDB:PYU1_G000232"/>
<dbReference type="PANTHER" id="PTHR11361:SF34">
    <property type="entry name" value="DNA MISMATCH REPAIR PROTEIN MSH1, MITOCHONDRIAL"/>
    <property type="match status" value="1"/>
</dbReference>
<dbReference type="eggNOG" id="ENOG502QUUG">
    <property type="taxonomic scope" value="Eukaryota"/>
</dbReference>
<dbReference type="EMBL" id="GL376636">
    <property type="status" value="NOT_ANNOTATED_CDS"/>
    <property type="molecule type" value="Genomic_DNA"/>
</dbReference>
<keyword evidence="10" id="KW-1185">Reference proteome</keyword>
<dbReference type="Pfam" id="PF00488">
    <property type="entry name" value="MutS_V"/>
    <property type="match status" value="1"/>
</dbReference>
<dbReference type="NCBIfam" id="NF003810">
    <property type="entry name" value="PRK05399.1"/>
    <property type="match status" value="1"/>
</dbReference>
<evidence type="ECO:0000256" key="7">
    <source>
        <dbReference type="RuleBase" id="RU003756"/>
    </source>
</evidence>
<keyword evidence="6 7" id="KW-0234">DNA repair</keyword>
<dbReference type="SUPFAM" id="SSF53150">
    <property type="entry name" value="DNA repair protein MutS, domain II"/>
    <property type="match status" value="1"/>
</dbReference>
<evidence type="ECO:0000256" key="2">
    <source>
        <dbReference type="ARBA" id="ARBA00022741"/>
    </source>
</evidence>
<dbReference type="InParanoid" id="K3W5J1"/>
<dbReference type="InterPro" id="IPR036187">
    <property type="entry name" value="DNA_mismatch_repair_MutS_sf"/>
</dbReference>
<dbReference type="Gene3D" id="3.40.1170.10">
    <property type="entry name" value="DNA repair protein MutS, domain I"/>
    <property type="match status" value="1"/>
</dbReference>
<comment type="similarity">
    <text evidence="1 7">Belongs to the DNA mismatch repair MutS family.</text>
</comment>
<dbReference type="InterPro" id="IPR000432">
    <property type="entry name" value="DNA_mismatch_repair_MutS_C"/>
</dbReference>
<dbReference type="GO" id="GO:0043504">
    <property type="term" value="P:mitochondrial DNA repair"/>
    <property type="evidence" value="ECO:0007669"/>
    <property type="project" value="TreeGrafter"/>
</dbReference>
<dbReference type="SMART" id="SM00533">
    <property type="entry name" value="MUTSd"/>
    <property type="match status" value="1"/>
</dbReference>
<protein>
    <recommendedName>
        <fullName evidence="8">DNA mismatch repair proteins mutS family domain-containing protein</fullName>
    </recommendedName>
</protein>
<dbReference type="SMART" id="SM00534">
    <property type="entry name" value="MUTSac"/>
    <property type="match status" value="1"/>
</dbReference>
<dbReference type="InterPro" id="IPR007696">
    <property type="entry name" value="DNA_mismatch_repair_MutS_core"/>
</dbReference>
<dbReference type="Pfam" id="PF05192">
    <property type="entry name" value="MutS_III"/>
    <property type="match status" value="1"/>
</dbReference>
<dbReference type="GO" id="GO:0140664">
    <property type="term" value="F:ATP-dependent DNA damage sensor activity"/>
    <property type="evidence" value="ECO:0007669"/>
    <property type="project" value="InterPro"/>
</dbReference>
<dbReference type="PANTHER" id="PTHR11361">
    <property type="entry name" value="DNA MISMATCH REPAIR PROTEIN MUTS FAMILY MEMBER"/>
    <property type="match status" value="1"/>
</dbReference>
<proteinExistence type="inferred from homology"/>
<evidence type="ECO:0000256" key="6">
    <source>
        <dbReference type="ARBA" id="ARBA00023204"/>
    </source>
</evidence>
<reference evidence="10" key="2">
    <citation type="submission" date="2010-04" db="EMBL/GenBank/DDBJ databases">
        <authorList>
            <person name="Buell R."/>
            <person name="Hamilton J."/>
            <person name="Hostetler J."/>
        </authorList>
    </citation>
    <scope>NUCLEOTIDE SEQUENCE [LARGE SCALE GENOMIC DNA]</scope>
    <source>
        <strain evidence="10">DAOM:BR144</strain>
    </source>
</reference>
<keyword evidence="2 7" id="KW-0547">Nucleotide-binding</keyword>
<dbReference type="SUPFAM" id="SSF52540">
    <property type="entry name" value="P-loop containing nucleoside triphosphate hydrolases"/>
    <property type="match status" value="1"/>
</dbReference>
<dbReference type="GO" id="GO:0005739">
    <property type="term" value="C:mitochondrion"/>
    <property type="evidence" value="ECO:0007669"/>
    <property type="project" value="TreeGrafter"/>
</dbReference>
<dbReference type="Gene3D" id="3.30.420.110">
    <property type="entry name" value="MutS, connector domain"/>
    <property type="match status" value="1"/>
</dbReference>
<name>K3W5J1_GLOUD</name>
<keyword evidence="5 7" id="KW-0238">DNA-binding</keyword>